<reference evidence="6 7" key="1">
    <citation type="submission" date="2020-04" db="EMBL/GenBank/DDBJ databases">
        <authorList>
            <person name="Yoon J."/>
        </authorList>
    </citation>
    <scope>NUCLEOTIDE SEQUENCE [LARGE SCALE GENOMIC DNA]</scope>
    <source>
        <strain evidence="6 7">DJ-13</strain>
    </source>
</reference>
<dbReference type="Pfam" id="PF14905">
    <property type="entry name" value="OMP_b-brl_3"/>
    <property type="match status" value="1"/>
</dbReference>
<feature type="domain" description="Outer membrane protein beta-barrel" evidence="5">
    <location>
        <begin position="373"/>
        <end position="779"/>
    </location>
</feature>
<organism evidence="6 7">
    <name type="scientific">Croceivirga thetidis</name>
    <dbReference type="NCBI Taxonomy" id="2721623"/>
    <lineage>
        <taxon>Bacteria</taxon>
        <taxon>Pseudomonadati</taxon>
        <taxon>Bacteroidota</taxon>
        <taxon>Flavobacteriia</taxon>
        <taxon>Flavobacteriales</taxon>
        <taxon>Flavobacteriaceae</taxon>
        <taxon>Croceivirga</taxon>
    </lineage>
</organism>
<keyword evidence="7" id="KW-1185">Reference proteome</keyword>
<comment type="caution">
    <text evidence="6">The sequence shown here is derived from an EMBL/GenBank/DDBJ whole genome shotgun (WGS) entry which is preliminary data.</text>
</comment>
<evidence type="ECO:0000256" key="2">
    <source>
        <dbReference type="ARBA" id="ARBA00023136"/>
    </source>
</evidence>
<dbReference type="PANTHER" id="PTHR40980:SF4">
    <property type="entry name" value="TONB-DEPENDENT RECEPTOR-LIKE BETA-BARREL DOMAIN-CONTAINING PROTEIN"/>
    <property type="match status" value="1"/>
</dbReference>
<accession>A0ABX1GNV3</accession>
<dbReference type="SUPFAM" id="SSF56935">
    <property type="entry name" value="Porins"/>
    <property type="match status" value="1"/>
</dbReference>
<dbReference type="RefSeq" id="WP_168551433.1">
    <property type="nucleotide sequence ID" value="NZ_JAAWWL010000001.1"/>
</dbReference>
<dbReference type="SUPFAM" id="SSF49464">
    <property type="entry name" value="Carboxypeptidase regulatory domain-like"/>
    <property type="match status" value="1"/>
</dbReference>
<evidence type="ECO:0000256" key="1">
    <source>
        <dbReference type="ARBA" id="ARBA00004442"/>
    </source>
</evidence>
<gene>
    <name evidence="6" type="ORF">HCU67_04785</name>
</gene>
<feature type="chain" id="PRO_5045185416" evidence="4">
    <location>
        <begin position="20"/>
        <end position="805"/>
    </location>
</feature>
<keyword evidence="4" id="KW-0732">Signal</keyword>
<evidence type="ECO:0000256" key="3">
    <source>
        <dbReference type="ARBA" id="ARBA00023237"/>
    </source>
</evidence>
<keyword evidence="3" id="KW-0998">Cell outer membrane</keyword>
<name>A0ABX1GNV3_9FLAO</name>
<protein>
    <submittedName>
        <fullName evidence="6">TonB-dependent receptor</fullName>
    </submittedName>
</protein>
<dbReference type="Gene3D" id="2.60.40.1120">
    <property type="entry name" value="Carboxypeptidase-like, regulatory domain"/>
    <property type="match status" value="1"/>
</dbReference>
<dbReference type="EMBL" id="JAAWWL010000001">
    <property type="protein sequence ID" value="NKI31249.1"/>
    <property type="molecule type" value="Genomic_DNA"/>
</dbReference>
<sequence>MKKALLFTAALVCSYFSYSQSFSVTGKVIDESDQPIAFANILLLNPLDSTFIKGTSASDLGEFRFDGIKPRKFLVQASYIGKTSITKSIEVSDDIELIPLVIDLSAEQLDEVVVASTRPKVERLQDRVVFNVENTVVAQGDSWNVLRNTPGVIVSGKDLQIRGIAATVYLNNRKVQLTGEELKTLLQGFAGSNIKSVEVISNPPANFDAEGGPVLNIITSKSLVAGYKGSLNTILTQAVFPKYSFGTSHYFKTEKLNVLANYSFNPRKEIRKTRKGINFINDQGELFSNWETNIEEIKRISAHNLTAIVDYQFDDNNSLNFTSTYVNNSNQEWDSDLVTEIRSSQGVIDSTFTTDNLLGADNTNFAIDLTFDHSFKKPGSKISLNAHFTDFDYGFNQQIASDYFDNGGTFLRDFSFDTNSSQEIKIYTGQVDYVTPVGQGIFETGAKASIIDSESSIDYTNFQGADESVNANLSDNFLYDETVLGGYLSLQQNWEKWSLKAGLRGEYTDALGTSLTLSTINNQNFFEFFPSLYVLYTASDKHSFAFDYSRGIQRPKYDDLNPFRNFSNENDFVEGNPRLFPAFSNNFNFNYTFNSELFFDLYYRNNGEYINYLVFQNNQNQTLSELKQNVLGSNSYGLDIIYSKALLNPWYVYAYVSFFHEDETFLAVESENREFENSFDGFYAYIANYLTLSKDGSLTGEVGLTYWSGSIFGSYVESENLNLTFGLRKSLWNDRAIISVAAEDLLERYVPTYTSRYFNQDNFYRRRPELQFIRFGFTYNFGNFKLTDNERSISKKERDRLESGN</sequence>
<dbReference type="PANTHER" id="PTHR40980">
    <property type="entry name" value="PLUG DOMAIN-CONTAINING PROTEIN"/>
    <property type="match status" value="1"/>
</dbReference>
<dbReference type="InterPro" id="IPR041700">
    <property type="entry name" value="OMP_b-brl_3"/>
</dbReference>
<dbReference type="InterPro" id="IPR036942">
    <property type="entry name" value="Beta-barrel_TonB_sf"/>
</dbReference>
<evidence type="ECO:0000259" key="5">
    <source>
        <dbReference type="Pfam" id="PF14905"/>
    </source>
</evidence>
<feature type="signal peptide" evidence="4">
    <location>
        <begin position="1"/>
        <end position="19"/>
    </location>
</feature>
<dbReference type="Gene3D" id="2.40.170.20">
    <property type="entry name" value="TonB-dependent receptor, beta-barrel domain"/>
    <property type="match status" value="1"/>
</dbReference>
<dbReference type="InterPro" id="IPR008969">
    <property type="entry name" value="CarboxyPept-like_regulatory"/>
</dbReference>
<keyword evidence="2" id="KW-0472">Membrane</keyword>
<proteinExistence type="predicted"/>
<comment type="subcellular location">
    <subcellularLocation>
        <location evidence="1">Cell outer membrane</location>
    </subcellularLocation>
</comment>
<dbReference type="Proteomes" id="UP000718451">
    <property type="component" value="Unassembled WGS sequence"/>
</dbReference>
<evidence type="ECO:0000313" key="6">
    <source>
        <dbReference type="EMBL" id="NKI31249.1"/>
    </source>
</evidence>
<keyword evidence="6" id="KW-0675">Receptor</keyword>
<evidence type="ECO:0000256" key="4">
    <source>
        <dbReference type="SAM" id="SignalP"/>
    </source>
</evidence>
<evidence type="ECO:0000313" key="7">
    <source>
        <dbReference type="Proteomes" id="UP000718451"/>
    </source>
</evidence>
<dbReference type="Pfam" id="PF13620">
    <property type="entry name" value="CarboxypepD_reg"/>
    <property type="match status" value="1"/>
</dbReference>